<reference evidence="1" key="1">
    <citation type="submission" date="2021-02" db="EMBL/GenBank/DDBJ databases">
        <authorList>
            <consortium name="DOE Joint Genome Institute"/>
            <person name="Ahrendt S."/>
            <person name="Looney B.P."/>
            <person name="Miyauchi S."/>
            <person name="Morin E."/>
            <person name="Drula E."/>
            <person name="Courty P.E."/>
            <person name="Chicoki N."/>
            <person name="Fauchery L."/>
            <person name="Kohler A."/>
            <person name="Kuo A."/>
            <person name="Labutti K."/>
            <person name="Pangilinan J."/>
            <person name="Lipzen A."/>
            <person name="Riley R."/>
            <person name="Andreopoulos W."/>
            <person name="He G."/>
            <person name="Johnson J."/>
            <person name="Barry K.W."/>
            <person name="Grigoriev I.V."/>
            <person name="Nagy L."/>
            <person name="Hibbett D."/>
            <person name="Henrissat B."/>
            <person name="Matheny P.B."/>
            <person name="Labbe J."/>
            <person name="Martin F."/>
        </authorList>
    </citation>
    <scope>NUCLEOTIDE SEQUENCE</scope>
    <source>
        <strain evidence="1">EC-137</strain>
    </source>
</reference>
<reference evidence="1" key="2">
    <citation type="journal article" date="2022" name="New Phytol.">
        <title>Evolutionary transition to the ectomycorrhizal habit in the genomes of a hyperdiverse lineage of mushroom-forming fungi.</title>
        <authorList>
            <person name="Looney B."/>
            <person name="Miyauchi S."/>
            <person name="Morin E."/>
            <person name="Drula E."/>
            <person name="Courty P.E."/>
            <person name="Kohler A."/>
            <person name="Kuo A."/>
            <person name="LaButti K."/>
            <person name="Pangilinan J."/>
            <person name="Lipzen A."/>
            <person name="Riley R."/>
            <person name="Andreopoulos W."/>
            <person name="He G."/>
            <person name="Johnson J."/>
            <person name="Nolan M."/>
            <person name="Tritt A."/>
            <person name="Barry K.W."/>
            <person name="Grigoriev I.V."/>
            <person name="Nagy L.G."/>
            <person name="Hibbett D."/>
            <person name="Henrissat B."/>
            <person name="Matheny P.B."/>
            <person name="Labbe J."/>
            <person name="Martin F.M."/>
        </authorList>
    </citation>
    <scope>NUCLEOTIDE SEQUENCE</scope>
    <source>
        <strain evidence="1">EC-137</strain>
    </source>
</reference>
<evidence type="ECO:0000313" key="1">
    <source>
        <dbReference type="EMBL" id="KAI0031595.1"/>
    </source>
</evidence>
<evidence type="ECO:0000313" key="2">
    <source>
        <dbReference type="Proteomes" id="UP000814128"/>
    </source>
</evidence>
<proteinExistence type="predicted"/>
<name>A0ACB8QIZ0_9AGAM</name>
<dbReference type="Proteomes" id="UP000814128">
    <property type="component" value="Unassembled WGS sequence"/>
</dbReference>
<comment type="caution">
    <text evidence="1">The sequence shown here is derived from an EMBL/GenBank/DDBJ whole genome shotgun (WGS) entry which is preliminary data.</text>
</comment>
<accession>A0ACB8QIZ0</accession>
<organism evidence="1 2">
    <name type="scientific">Vararia minispora EC-137</name>
    <dbReference type="NCBI Taxonomy" id="1314806"/>
    <lineage>
        <taxon>Eukaryota</taxon>
        <taxon>Fungi</taxon>
        <taxon>Dikarya</taxon>
        <taxon>Basidiomycota</taxon>
        <taxon>Agaricomycotina</taxon>
        <taxon>Agaricomycetes</taxon>
        <taxon>Russulales</taxon>
        <taxon>Lachnocladiaceae</taxon>
        <taxon>Vararia</taxon>
    </lineage>
</organism>
<gene>
    <name evidence="1" type="ORF">K488DRAFT_51775</name>
</gene>
<sequence>MQPARVLVTGANGYIAAWLCRGHLEQGDYVIGTVRSVGKGAYLKKLFASYGNKFEVVVVEDITKPGAFDEAVKGVDAVQHTASPVRLDARTANELVDPAVRGTLGVLESAKNFGKSIRRVVILSSGAAVVQPAKDHTVFDESSWNDAAVEELKQKGDAASPLTLYRASKVLAERSAWEFMESNKGLVSWDIVAVNPPFVRLPPIHEVHSLLELNASMEMMYKMLNDTQSDAEALSRFSGWYVDVRDIAAALSQFARAPDVGGQRFIVAAGPLFWQDIVDAANETDPTIPVKGVPGATKGKPPGYTFSTSRAARVLGMQSYRSLETTVKDSLDYFKTFPAST</sequence>
<keyword evidence="2" id="KW-1185">Reference proteome</keyword>
<protein>
    <submittedName>
        <fullName evidence="1">NAD-P-binding protein</fullName>
    </submittedName>
</protein>
<dbReference type="EMBL" id="MU273574">
    <property type="protein sequence ID" value="KAI0031595.1"/>
    <property type="molecule type" value="Genomic_DNA"/>
</dbReference>